<dbReference type="Proteomes" id="UP000176998">
    <property type="component" value="Unassembled WGS sequence"/>
</dbReference>
<evidence type="ECO:0000313" key="3">
    <source>
        <dbReference type="Proteomes" id="UP000176998"/>
    </source>
</evidence>
<dbReference type="InterPro" id="IPR053185">
    <property type="entry name" value="SET_domain_protein"/>
</dbReference>
<protein>
    <recommendedName>
        <fullName evidence="1">SET domain-containing protein</fullName>
    </recommendedName>
</protein>
<dbReference type="InterPro" id="IPR046341">
    <property type="entry name" value="SET_dom_sf"/>
</dbReference>
<comment type="caution">
    <text evidence="2">The sequence shown here is derived from an EMBL/GenBank/DDBJ whole genome shotgun (WGS) entry which is preliminary data.</text>
</comment>
<sequence>MGAIKKKGMARDDFNVGIEVLVKNKARIEMVVLNAILDLTVDAEAVNHIMNMREPLEKLKVEFLEFQSMINKALPPLPFSEMTWKSIYVAQGIIVDGELSDDDEEEEEEDDDDYSDAGYYTQCSTSSAASSLVSDVPIQGFGSIEDPIVLSPVELPLLTTYEDNHSSKERLSIFSNEFFEIRRSPTAGWGAFATKKLHRGEQIMVEKALYHAFYSDVTKAVKSLPQKERLVANDMSAFSNQEGETKEEAIWSTNAFTARLTSKDGTQKNVPGLFAIAGRFNHSCSPKIDYKFRTDKELLVFTVRDWEIEKGEELTISYGQVPSVLWYKYGFICECGYCRKFDPKQSEWS</sequence>
<dbReference type="STRING" id="1209926.A0A1G4BET7"/>
<dbReference type="SMART" id="SM00317">
    <property type="entry name" value="SET"/>
    <property type="match status" value="1"/>
</dbReference>
<evidence type="ECO:0000259" key="1">
    <source>
        <dbReference type="PROSITE" id="PS50280"/>
    </source>
</evidence>
<name>A0A1G4BET7_9PEZI</name>
<dbReference type="PROSITE" id="PS50280">
    <property type="entry name" value="SET"/>
    <property type="match status" value="1"/>
</dbReference>
<dbReference type="PANTHER" id="PTHR47332:SF4">
    <property type="entry name" value="SET DOMAIN-CONTAINING PROTEIN 5"/>
    <property type="match status" value="1"/>
</dbReference>
<feature type="domain" description="SET" evidence="1">
    <location>
        <begin position="177"/>
        <end position="319"/>
    </location>
</feature>
<dbReference type="Pfam" id="PF00856">
    <property type="entry name" value="SET"/>
    <property type="match status" value="1"/>
</dbReference>
<gene>
    <name evidence="2" type="ORF">CORC01_04747</name>
</gene>
<dbReference type="OrthoDB" id="3180714at2759"/>
<evidence type="ECO:0000313" key="2">
    <source>
        <dbReference type="EMBL" id="OHE99846.1"/>
    </source>
</evidence>
<dbReference type="RefSeq" id="XP_022476991.1">
    <property type="nucleotide sequence ID" value="XM_022616394.1"/>
</dbReference>
<dbReference type="GeneID" id="34557904"/>
<reference evidence="2 3" key="1">
    <citation type="submission" date="2016-09" db="EMBL/GenBank/DDBJ databases">
        <authorList>
            <person name="Capua I."/>
            <person name="De Benedictis P."/>
            <person name="Joannis T."/>
            <person name="Lombin L.H."/>
            <person name="Cattoli G."/>
        </authorList>
    </citation>
    <scope>NUCLEOTIDE SEQUENCE [LARGE SCALE GENOMIC DNA]</scope>
    <source>
        <strain evidence="2 3">IMI 309357</strain>
    </source>
</reference>
<dbReference type="AlphaFoldDB" id="A0A1G4BET7"/>
<dbReference type="InterPro" id="IPR001214">
    <property type="entry name" value="SET_dom"/>
</dbReference>
<dbReference type="CDD" id="cd20071">
    <property type="entry name" value="SET_SMYD"/>
    <property type="match status" value="1"/>
</dbReference>
<proteinExistence type="predicted"/>
<accession>A0A1G4BET7</accession>
<dbReference type="PANTHER" id="PTHR47332">
    <property type="entry name" value="SET DOMAIN-CONTAINING PROTEIN 5"/>
    <property type="match status" value="1"/>
</dbReference>
<dbReference type="EMBL" id="MJBS01000032">
    <property type="protein sequence ID" value="OHE99846.1"/>
    <property type="molecule type" value="Genomic_DNA"/>
</dbReference>
<organism evidence="2 3">
    <name type="scientific">Colletotrichum orchidophilum</name>
    <dbReference type="NCBI Taxonomy" id="1209926"/>
    <lineage>
        <taxon>Eukaryota</taxon>
        <taxon>Fungi</taxon>
        <taxon>Dikarya</taxon>
        <taxon>Ascomycota</taxon>
        <taxon>Pezizomycotina</taxon>
        <taxon>Sordariomycetes</taxon>
        <taxon>Hypocreomycetidae</taxon>
        <taxon>Glomerellales</taxon>
        <taxon>Glomerellaceae</taxon>
        <taxon>Colletotrichum</taxon>
    </lineage>
</organism>
<dbReference type="Gene3D" id="2.170.270.10">
    <property type="entry name" value="SET domain"/>
    <property type="match status" value="1"/>
</dbReference>
<dbReference type="SUPFAM" id="SSF82199">
    <property type="entry name" value="SET domain"/>
    <property type="match status" value="1"/>
</dbReference>
<keyword evidence="3" id="KW-1185">Reference proteome</keyword>